<name>A0ABW8EIJ0_STRT5</name>
<keyword evidence="2" id="KW-1185">Reference proteome</keyword>
<evidence type="ECO:0000313" key="2">
    <source>
        <dbReference type="Proteomes" id="UP001617351"/>
    </source>
</evidence>
<evidence type="ECO:0000313" key="1">
    <source>
        <dbReference type="EMBL" id="MFJ2821966.1"/>
    </source>
</evidence>
<accession>A0ABW8EIJ0</accession>
<gene>
    <name evidence="1" type="ORF">ACIO7M_12740</name>
</gene>
<dbReference type="Proteomes" id="UP001617351">
    <property type="component" value="Unassembled WGS sequence"/>
</dbReference>
<organism evidence="1 2">
    <name type="scientific">Streptomyces toxytricini</name>
    <name type="common">Actinomyces toxytricini</name>
    <dbReference type="NCBI Taxonomy" id="67369"/>
    <lineage>
        <taxon>Bacteria</taxon>
        <taxon>Bacillati</taxon>
        <taxon>Actinomycetota</taxon>
        <taxon>Actinomycetes</taxon>
        <taxon>Kitasatosporales</taxon>
        <taxon>Streptomycetaceae</taxon>
        <taxon>Streptomyces</taxon>
    </lineage>
</organism>
<sequence>MWGAGGLLGSAPRRPEFRMLSLDGNVLCLATTWEHDISTSVLRCWS</sequence>
<protein>
    <submittedName>
        <fullName evidence="1">Uncharacterized protein</fullName>
    </submittedName>
</protein>
<proteinExistence type="predicted"/>
<dbReference type="EMBL" id="JBIUYY010000005">
    <property type="protein sequence ID" value="MFJ2821966.1"/>
    <property type="molecule type" value="Genomic_DNA"/>
</dbReference>
<reference evidence="1 2" key="1">
    <citation type="submission" date="2024-10" db="EMBL/GenBank/DDBJ databases">
        <title>The Natural Products Discovery Center: Release of the First 8490 Sequenced Strains for Exploring Actinobacteria Biosynthetic Diversity.</title>
        <authorList>
            <person name="Kalkreuter E."/>
            <person name="Kautsar S.A."/>
            <person name="Yang D."/>
            <person name="Bader C.D."/>
            <person name="Teijaro C.N."/>
            <person name="Fluegel L."/>
            <person name="Davis C.M."/>
            <person name="Simpson J.R."/>
            <person name="Lauterbach L."/>
            <person name="Steele A.D."/>
            <person name="Gui C."/>
            <person name="Meng S."/>
            <person name="Li G."/>
            <person name="Viehrig K."/>
            <person name="Ye F."/>
            <person name="Su P."/>
            <person name="Kiefer A.F."/>
            <person name="Nichols A."/>
            <person name="Cepeda A.J."/>
            <person name="Yan W."/>
            <person name="Fan B."/>
            <person name="Jiang Y."/>
            <person name="Adhikari A."/>
            <person name="Zheng C.-J."/>
            <person name="Schuster L."/>
            <person name="Cowan T.M."/>
            <person name="Smanski M.J."/>
            <person name="Chevrette M.G."/>
            <person name="De Carvalho L.P.S."/>
            <person name="Shen B."/>
        </authorList>
    </citation>
    <scope>NUCLEOTIDE SEQUENCE [LARGE SCALE GENOMIC DNA]</scope>
    <source>
        <strain evidence="1 2">NPDC087220</strain>
    </source>
</reference>
<comment type="caution">
    <text evidence="1">The sequence shown here is derived from an EMBL/GenBank/DDBJ whole genome shotgun (WGS) entry which is preliminary data.</text>
</comment>
<dbReference type="RefSeq" id="WP_402380267.1">
    <property type="nucleotide sequence ID" value="NZ_JBIUYY010000005.1"/>
</dbReference>